<name>A0A5K0W732_9MAGN</name>
<dbReference type="InterPro" id="IPR011990">
    <property type="entry name" value="TPR-like_helical_dom_sf"/>
</dbReference>
<accession>A0A5K0W732</accession>
<comment type="similarity">
    <text evidence="1">Belongs to the PPR family. PCMP-H subfamily.</text>
</comment>
<dbReference type="NCBIfam" id="TIGR00756">
    <property type="entry name" value="PPR"/>
    <property type="match status" value="5"/>
</dbReference>
<dbReference type="PANTHER" id="PTHR47926:SF347">
    <property type="entry name" value="PENTATRICOPEPTIDE REPEAT-CONTAINING PROTEIN"/>
    <property type="match status" value="1"/>
</dbReference>
<dbReference type="EMBL" id="LR721774">
    <property type="protein sequence ID" value="VVV48060.1"/>
    <property type="molecule type" value="Genomic_DNA"/>
</dbReference>
<dbReference type="Pfam" id="PF20431">
    <property type="entry name" value="E_motif"/>
    <property type="match status" value="1"/>
</dbReference>
<keyword evidence="2" id="KW-0677">Repeat</keyword>
<dbReference type="FunFam" id="1.25.40.10:FF:000427">
    <property type="entry name" value="Pentatricopeptide repeat-containing protein chloroplastic"/>
    <property type="match status" value="1"/>
</dbReference>
<evidence type="ECO:0000256" key="3">
    <source>
        <dbReference type="PROSITE-ProRule" id="PRU00708"/>
    </source>
</evidence>
<reference evidence="4" key="1">
    <citation type="submission" date="2019-09" db="EMBL/GenBank/DDBJ databases">
        <authorList>
            <person name="Zhang L."/>
        </authorList>
    </citation>
    <scope>NUCLEOTIDE SEQUENCE</scope>
</reference>
<feature type="repeat" description="PPR" evidence="3">
    <location>
        <begin position="104"/>
        <end position="138"/>
    </location>
</feature>
<evidence type="ECO:0000256" key="2">
    <source>
        <dbReference type="ARBA" id="ARBA00022737"/>
    </source>
</evidence>
<dbReference type="PROSITE" id="PS51375">
    <property type="entry name" value="PPR"/>
    <property type="match status" value="3"/>
</dbReference>
<dbReference type="InterPro" id="IPR046960">
    <property type="entry name" value="PPR_At4g14850-like_plant"/>
</dbReference>
<dbReference type="GO" id="GO:0003729">
    <property type="term" value="F:mRNA binding"/>
    <property type="evidence" value="ECO:0007669"/>
    <property type="project" value="UniProtKB-ARBA"/>
</dbReference>
<evidence type="ECO:0008006" key="5">
    <source>
        <dbReference type="Google" id="ProtNLM"/>
    </source>
</evidence>
<evidence type="ECO:0000313" key="4">
    <source>
        <dbReference type="EMBL" id="VVV48060.1"/>
    </source>
</evidence>
<dbReference type="Pfam" id="PF13041">
    <property type="entry name" value="PPR_2"/>
    <property type="match status" value="2"/>
</dbReference>
<feature type="repeat" description="PPR" evidence="3">
    <location>
        <begin position="205"/>
        <end position="239"/>
    </location>
</feature>
<sequence>MHENFIWNTIIRRCAQAKNPQRALYFYTRMRRKGRLPDSFTFPFALKVSADLFDSRKGQEIHCLALKTGHASAFYLQTNLALFYASCGEMKSAHQVFEEMPKSDAIAWNVMITGCLRSGCFVEAVNLYSRMKLEGCRADGHTLVSIGSACANIGAIGFGKYVHGYACKLGLTVVVPLLNALVDMYGKCGCLVDAHALFDEVSERTLVSWSIMMNVYAIQGRASDVFDAFSGMKKQGFSPDEIVFTSVLCACSHAGLLEEGKRWFRDMTEIYGISPTIQHYGCMVDLLGRAGRLKEAYELIQRMPVKPDAAIWRALAAACLVSGELDLAEDAAKHLIELNSSPDGGDFVLLSNVYARLGRWEDVAWARKGMELNVGHKTASCSYIELNNIVHGFLSGNVSNPESHMITDMLSQMAEKVLSETL</sequence>
<gene>
    <name evidence="4" type="ORF">NYM_LOCUS206</name>
</gene>
<dbReference type="FunFam" id="1.25.40.10:FF:000690">
    <property type="entry name" value="Pentatricopeptide repeat-containing protein"/>
    <property type="match status" value="1"/>
</dbReference>
<evidence type="ECO:0000256" key="1">
    <source>
        <dbReference type="ARBA" id="ARBA00006643"/>
    </source>
</evidence>
<dbReference type="InterPro" id="IPR046848">
    <property type="entry name" value="E_motif"/>
</dbReference>
<proteinExistence type="inferred from homology"/>
<dbReference type="AlphaFoldDB" id="A0A5K0W732"/>
<dbReference type="Pfam" id="PF01535">
    <property type="entry name" value="PPR"/>
    <property type="match status" value="4"/>
</dbReference>
<dbReference type="Gramene" id="NC1G0065210.1">
    <property type="protein sequence ID" value="NC1G0065210.1:cds"/>
    <property type="gene ID" value="NC1G0065210"/>
</dbReference>
<dbReference type="Gene3D" id="1.25.40.10">
    <property type="entry name" value="Tetratricopeptide repeat domain"/>
    <property type="match status" value="2"/>
</dbReference>
<protein>
    <recommendedName>
        <fullName evidence="5">Pentacotripeptide-repeat region of PRORP domain-containing protein</fullName>
    </recommendedName>
</protein>
<dbReference type="GO" id="GO:0009451">
    <property type="term" value="P:RNA modification"/>
    <property type="evidence" value="ECO:0007669"/>
    <property type="project" value="InterPro"/>
</dbReference>
<feature type="repeat" description="PPR" evidence="3">
    <location>
        <begin position="3"/>
        <end position="37"/>
    </location>
</feature>
<dbReference type="InterPro" id="IPR002885">
    <property type="entry name" value="PPR_rpt"/>
</dbReference>
<dbReference type="PANTHER" id="PTHR47926">
    <property type="entry name" value="PENTATRICOPEPTIDE REPEAT-CONTAINING PROTEIN"/>
    <property type="match status" value="1"/>
</dbReference>
<organism evidence="4">
    <name type="scientific">Nymphaea colorata</name>
    <name type="common">pocket water lily</name>
    <dbReference type="NCBI Taxonomy" id="210225"/>
    <lineage>
        <taxon>Eukaryota</taxon>
        <taxon>Viridiplantae</taxon>
        <taxon>Streptophyta</taxon>
        <taxon>Embryophyta</taxon>
        <taxon>Tracheophyta</taxon>
        <taxon>Spermatophyta</taxon>
        <taxon>Magnoliopsida</taxon>
        <taxon>Nymphaeales</taxon>
        <taxon>Nymphaeaceae</taxon>
        <taxon>Nymphaea</taxon>
    </lineage>
</organism>